<dbReference type="Pfam" id="PF20289">
    <property type="entry name" value="MComp1"/>
    <property type="match status" value="1"/>
</dbReference>
<dbReference type="Proteomes" id="UP000198597">
    <property type="component" value="Unassembled WGS sequence"/>
</dbReference>
<gene>
    <name evidence="1" type="ORF">SAMN04488529_101194</name>
</gene>
<proteinExistence type="predicted"/>
<dbReference type="EMBL" id="FNJM01000001">
    <property type="protein sequence ID" value="SDO71365.1"/>
    <property type="molecule type" value="Genomic_DNA"/>
</dbReference>
<dbReference type="RefSeq" id="WP_089964928.1">
    <property type="nucleotide sequence ID" value="NZ_FNJM01000001.1"/>
</dbReference>
<dbReference type="AlphaFoldDB" id="A0A1H0LTD7"/>
<name>A0A1H0LTD7_9CLOT</name>
<keyword evidence="2" id="KW-1185">Reference proteome</keyword>
<sequence length="192" mass="22898">MNRRLVLKALIEKGFNLSNDRFYTEKYFEINEQDNINKLKEVNDSYGFNIFTNKGRVLIVKTYVVLKEAYLQYKEDQKVIYSMLHNIKNKYKKNIYLIINIDDKYKNTECILRSLIEKDELVCKKYVVYDENDFNKISFLSEELDCIGVGIEQNKDIESEFLNLVNKHCKKDVTKKIIEKYLIELSTEQEGE</sequence>
<dbReference type="STRING" id="94869.SAMN04488529_101194"/>
<evidence type="ECO:0000313" key="2">
    <source>
        <dbReference type="Proteomes" id="UP000198597"/>
    </source>
</evidence>
<evidence type="ECO:0000313" key="1">
    <source>
        <dbReference type="EMBL" id="SDO71365.1"/>
    </source>
</evidence>
<accession>A0A1H0LTD7</accession>
<reference evidence="1 2" key="1">
    <citation type="submission" date="2016-10" db="EMBL/GenBank/DDBJ databases">
        <authorList>
            <person name="de Groot N.N."/>
        </authorList>
    </citation>
    <scope>NUCLEOTIDE SEQUENCE [LARGE SCALE GENOMIC DNA]</scope>
    <source>
        <strain evidence="1 2">DSM 12272</strain>
    </source>
</reference>
<dbReference type="InterPro" id="IPR046905">
    <property type="entry name" value="ABC-3C_MC1"/>
</dbReference>
<protein>
    <submittedName>
        <fullName evidence="1">Uncharacterized protein</fullName>
    </submittedName>
</protein>
<organism evidence="1 2">
    <name type="scientific">Clostridium gasigenes</name>
    <dbReference type="NCBI Taxonomy" id="94869"/>
    <lineage>
        <taxon>Bacteria</taxon>
        <taxon>Bacillati</taxon>
        <taxon>Bacillota</taxon>
        <taxon>Clostridia</taxon>
        <taxon>Eubacteriales</taxon>
        <taxon>Clostridiaceae</taxon>
        <taxon>Clostridium</taxon>
    </lineage>
</organism>